<comment type="similarity">
    <text evidence="2 16">Belongs to the glycosyl hydrolase 5 (cellulase A) family.</text>
</comment>
<evidence type="ECO:0000256" key="17">
    <source>
        <dbReference type="SAM" id="MobiDB-lite"/>
    </source>
</evidence>
<evidence type="ECO:0000256" key="14">
    <source>
        <dbReference type="ARBA" id="ARBA00038929"/>
    </source>
</evidence>
<evidence type="ECO:0000256" key="2">
    <source>
        <dbReference type="ARBA" id="ARBA00005641"/>
    </source>
</evidence>
<evidence type="ECO:0000259" key="18">
    <source>
        <dbReference type="Pfam" id="PF00150"/>
    </source>
</evidence>
<feature type="region of interest" description="Disordered" evidence="17">
    <location>
        <begin position="32"/>
        <end position="57"/>
    </location>
</feature>
<dbReference type="GO" id="GO:0009251">
    <property type="term" value="P:glucan catabolic process"/>
    <property type="evidence" value="ECO:0007669"/>
    <property type="project" value="TreeGrafter"/>
</dbReference>
<dbReference type="GO" id="GO:0009986">
    <property type="term" value="C:cell surface"/>
    <property type="evidence" value="ECO:0007669"/>
    <property type="project" value="TreeGrafter"/>
</dbReference>
<evidence type="ECO:0000256" key="10">
    <source>
        <dbReference type="ARBA" id="ARBA00023295"/>
    </source>
</evidence>
<name>A0A2P6NN89_9EUKA</name>
<evidence type="ECO:0000256" key="4">
    <source>
        <dbReference type="ARBA" id="ARBA00022692"/>
    </source>
</evidence>
<dbReference type="InterPro" id="IPR001547">
    <property type="entry name" value="Glyco_hydro_5"/>
</dbReference>
<feature type="domain" description="Glycoside hydrolase family 5" evidence="18">
    <location>
        <begin position="143"/>
        <end position="416"/>
    </location>
</feature>
<sequence>MILYTIHTRYNNPSLMNVCSWCDDLSTDRHPIAEPTVNGTERDNRKSQRPTRRHSNDTPNMRAVLLLAVVALAVAADSQCLQKRLNDVKSGKVPLRGGNLGSWFIQEGWMVPWLWSNNGCNAGQNPGTTKLEQCLGSRGAGVMQKHWSTFVTEADFIAMADNNLNAVRLPLGWWQIYDPVGGASKAQLKQHIEPTNYLTGALKYVDLAFQWGAKHGVGIIIDLHAAPGSQNGDDHSAPPAPGVQNWDKYPANVAQSLDSIELYAQRYHNKTAFLGFCLINEPKVNTNTLKKYYKDAYDRIRKHSSNSIVIINPLITNQDVTNQEWTSFMNPPQYNKVYMSMHWYHIWGFEGKSDAWKLNYIKNDRNNQVTDYLKKNPKPGVIDEWSCGGISNGRDAMQAQLQPFNRVNWIFWAWSKTSGGDNWSLRAAFEKGWINKSQTGVASC</sequence>
<evidence type="ECO:0000313" key="19">
    <source>
        <dbReference type="EMBL" id="PRP85434.1"/>
    </source>
</evidence>
<comment type="caution">
    <text evidence="19">The sequence shown here is derived from an EMBL/GenBank/DDBJ whole genome shotgun (WGS) entry which is preliminary data.</text>
</comment>
<dbReference type="Pfam" id="PF00150">
    <property type="entry name" value="Cellulase"/>
    <property type="match status" value="1"/>
</dbReference>
<evidence type="ECO:0000313" key="20">
    <source>
        <dbReference type="Proteomes" id="UP000241769"/>
    </source>
</evidence>
<dbReference type="InterPro" id="IPR017853">
    <property type="entry name" value="GH"/>
</dbReference>
<evidence type="ECO:0000256" key="3">
    <source>
        <dbReference type="ARBA" id="ARBA00022475"/>
    </source>
</evidence>
<dbReference type="SUPFAM" id="SSF51445">
    <property type="entry name" value="(Trans)glycosidases"/>
    <property type="match status" value="1"/>
</dbReference>
<keyword evidence="8" id="KW-0472">Membrane</keyword>
<evidence type="ECO:0000256" key="5">
    <source>
        <dbReference type="ARBA" id="ARBA00022801"/>
    </source>
</evidence>
<evidence type="ECO:0000256" key="12">
    <source>
        <dbReference type="ARBA" id="ARBA00036824"/>
    </source>
</evidence>
<organism evidence="19 20">
    <name type="scientific">Planoprotostelium fungivorum</name>
    <dbReference type="NCBI Taxonomy" id="1890364"/>
    <lineage>
        <taxon>Eukaryota</taxon>
        <taxon>Amoebozoa</taxon>
        <taxon>Evosea</taxon>
        <taxon>Variosea</taxon>
        <taxon>Cavosteliida</taxon>
        <taxon>Cavosteliaceae</taxon>
        <taxon>Planoprotostelium</taxon>
    </lineage>
</organism>
<evidence type="ECO:0000256" key="11">
    <source>
        <dbReference type="ARBA" id="ARBA00023316"/>
    </source>
</evidence>
<keyword evidence="10 16" id="KW-0326">Glycosidase</keyword>
<keyword evidence="20" id="KW-1185">Reference proteome</keyword>
<dbReference type="GO" id="GO:0004338">
    <property type="term" value="F:glucan exo-1,3-beta-glucosidase activity"/>
    <property type="evidence" value="ECO:0007669"/>
    <property type="project" value="UniProtKB-EC"/>
</dbReference>
<dbReference type="EMBL" id="MDYQ01000045">
    <property type="protein sequence ID" value="PRP85434.1"/>
    <property type="molecule type" value="Genomic_DNA"/>
</dbReference>
<dbReference type="STRING" id="1890364.A0A2P6NN89"/>
<evidence type="ECO:0000256" key="15">
    <source>
        <dbReference type="ARBA" id="ARBA00041260"/>
    </source>
</evidence>
<keyword evidence="5 16" id="KW-0378">Hydrolase</keyword>
<comment type="function">
    <text evidence="13">Glucosidase involved in the degradation of cellulosic biomass. Active on lichenan.</text>
</comment>
<evidence type="ECO:0000256" key="1">
    <source>
        <dbReference type="ARBA" id="ARBA00004401"/>
    </source>
</evidence>
<keyword evidence="9" id="KW-0325">Glycoprotein</keyword>
<dbReference type="OrthoDB" id="6328860at2759"/>
<keyword evidence="7" id="KW-1133">Transmembrane helix</keyword>
<dbReference type="InParanoid" id="A0A2P6NN89"/>
<dbReference type="EC" id="3.2.1.58" evidence="14"/>
<reference evidence="19 20" key="1">
    <citation type="journal article" date="2018" name="Genome Biol. Evol.">
        <title>Multiple Roots of Fruiting Body Formation in Amoebozoa.</title>
        <authorList>
            <person name="Hillmann F."/>
            <person name="Forbes G."/>
            <person name="Novohradska S."/>
            <person name="Ferling I."/>
            <person name="Riege K."/>
            <person name="Groth M."/>
            <person name="Westermann M."/>
            <person name="Marz M."/>
            <person name="Spaller T."/>
            <person name="Winckler T."/>
            <person name="Schaap P."/>
            <person name="Glockner G."/>
        </authorList>
    </citation>
    <scope>NUCLEOTIDE SEQUENCE [LARGE SCALE GENOMIC DNA]</scope>
    <source>
        <strain evidence="19 20">Jena</strain>
    </source>
</reference>
<dbReference type="Proteomes" id="UP000241769">
    <property type="component" value="Unassembled WGS sequence"/>
</dbReference>
<comment type="subcellular location">
    <subcellularLocation>
        <location evidence="1">Cell membrane</location>
        <topology evidence="1">Single-pass type II membrane protein</topology>
    </subcellularLocation>
</comment>
<dbReference type="GO" id="GO:0071555">
    <property type="term" value="P:cell wall organization"/>
    <property type="evidence" value="ECO:0007669"/>
    <property type="project" value="UniProtKB-KW"/>
</dbReference>
<evidence type="ECO:0000256" key="8">
    <source>
        <dbReference type="ARBA" id="ARBA00023136"/>
    </source>
</evidence>
<dbReference type="InterPro" id="IPR050386">
    <property type="entry name" value="Glycosyl_hydrolase_5"/>
</dbReference>
<comment type="catalytic activity">
    <reaction evidence="12">
        <text>Successive hydrolysis of beta-D-glucose units from the non-reducing ends of (1-&gt;3)-beta-D-glucans, releasing alpha-glucose.</text>
        <dbReference type="EC" id="3.2.1.58"/>
    </reaction>
</comment>
<proteinExistence type="inferred from homology"/>
<dbReference type="Gene3D" id="3.20.20.80">
    <property type="entry name" value="Glycosidases"/>
    <property type="match status" value="1"/>
</dbReference>
<evidence type="ECO:0000256" key="13">
    <source>
        <dbReference type="ARBA" id="ARBA00037126"/>
    </source>
</evidence>
<dbReference type="PANTHER" id="PTHR31297">
    <property type="entry name" value="GLUCAN ENDO-1,6-BETA-GLUCOSIDASE B"/>
    <property type="match status" value="1"/>
</dbReference>
<evidence type="ECO:0000256" key="9">
    <source>
        <dbReference type="ARBA" id="ARBA00023180"/>
    </source>
</evidence>
<evidence type="ECO:0000256" key="7">
    <source>
        <dbReference type="ARBA" id="ARBA00022989"/>
    </source>
</evidence>
<keyword evidence="4" id="KW-0812">Transmembrane</keyword>
<accession>A0A2P6NN89</accession>
<dbReference type="GO" id="GO:0005886">
    <property type="term" value="C:plasma membrane"/>
    <property type="evidence" value="ECO:0007669"/>
    <property type="project" value="UniProtKB-SubCell"/>
</dbReference>
<keyword evidence="3" id="KW-1003">Cell membrane</keyword>
<evidence type="ECO:0000256" key="6">
    <source>
        <dbReference type="ARBA" id="ARBA00022968"/>
    </source>
</evidence>
<dbReference type="GO" id="GO:0005576">
    <property type="term" value="C:extracellular region"/>
    <property type="evidence" value="ECO:0007669"/>
    <property type="project" value="TreeGrafter"/>
</dbReference>
<dbReference type="PANTHER" id="PTHR31297:SF34">
    <property type="entry name" value="GLUCAN 1,3-BETA-GLUCOSIDASE 2"/>
    <property type="match status" value="1"/>
</dbReference>
<gene>
    <name evidence="19" type="ORF">PROFUN_06980</name>
</gene>
<evidence type="ECO:0000256" key="16">
    <source>
        <dbReference type="RuleBase" id="RU361153"/>
    </source>
</evidence>
<protein>
    <recommendedName>
        <fullName evidence="14">glucan 1,3-beta-glucosidase</fullName>
        <ecNumber evidence="14">3.2.1.58</ecNumber>
    </recommendedName>
    <alternativeName>
        <fullName evidence="15">Exo-1,3-beta-glucanase D</fullName>
    </alternativeName>
</protein>
<keyword evidence="11" id="KW-0961">Cell wall biogenesis/degradation</keyword>
<dbReference type="AlphaFoldDB" id="A0A2P6NN89"/>
<keyword evidence="6" id="KW-0735">Signal-anchor</keyword>